<feature type="signal peptide" evidence="1">
    <location>
        <begin position="1"/>
        <end position="26"/>
    </location>
</feature>
<accession>A0A1M7IKA2</accession>
<organism evidence="2 3">
    <name type="scientific">Anaerosporobacter mobilis DSM 15930</name>
    <dbReference type="NCBI Taxonomy" id="1120996"/>
    <lineage>
        <taxon>Bacteria</taxon>
        <taxon>Bacillati</taxon>
        <taxon>Bacillota</taxon>
        <taxon>Clostridia</taxon>
        <taxon>Lachnospirales</taxon>
        <taxon>Lachnospiraceae</taxon>
        <taxon>Anaerosporobacter</taxon>
    </lineage>
</organism>
<dbReference type="RefSeq" id="WP_073286585.1">
    <property type="nucleotide sequence ID" value="NZ_FRCP01000009.1"/>
</dbReference>
<evidence type="ECO:0000313" key="3">
    <source>
        <dbReference type="Proteomes" id="UP000184038"/>
    </source>
</evidence>
<gene>
    <name evidence="2" type="ORF">SAMN02746066_01900</name>
</gene>
<dbReference type="EMBL" id="FRCP01000009">
    <property type="protein sequence ID" value="SHM40817.1"/>
    <property type="molecule type" value="Genomic_DNA"/>
</dbReference>
<protein>
    <submittedName>
        <fullName evidence="2">Uncharacterized protein</fullName>
    </submittedName>
</protein>
<name>A0A1M7IKA2_9FIRM</name>
<dbReference type="Proteomes" id="UP000184038">
    <property type="component" value="Unassembled WGS sequence"/>
</dbReference>
<sequence length="418" mass="48213">MKNLMKRVVLLILVLVLAIPSSTVMAEKASSKNITIGEYIELLMKAMKVTINETENQTYITAAVSTGVLKTVGEFKVEEEMTRTECAVLTNRADIYLNENEAIILYDNIVNFKRISDLSKITKKYRDDVVQVFGKGIIVGYTNGKCTQDREFRGSNKITYDGAKAVITKLTSINKRSVMSPDGQLTRTTNLPVNAKEFDYILASFPNGFYEMKYLYELTKSSAEFILFKDYCPPVKVKNDPSYNEAINLYTWCENVEKNLYYRLNVNYKTIDSKWKKNLNNTFSTDKSKSIESYIKEMKKNKVVIKTSVISVEPSSLYLTGTYNLRAYVKFKVTSANDLSKNLIYGDIYMLKLQKNQWHEGYYDIELNGYYNGKGYEYRVSSDWLDDFMKAQRKTKILKPAFNKNGNDDFANGYYYFK</sequence>
<keyword evidence="3" id="KW-1185">Reference proteome</keyword>
<dbReference type="STRING" id="1120996.SAMN02746066_01900"/>
<reference evidence="2 3" key="1">
    <citation type="submission" date="2016-11" db="EMBL/GenBank/DDBJ databases">
        <authorList>
            <person name="Jaros S."/>
            <person name="Januszkiewicz K."/>
            <person name="Wedrychowicz H."/>
        </authorList>
    </citation>
    <scope>NUCLEOTIDE SEQUENCE [LARGE SCALE GENOMIC DNA]</scope>
    <source>
        <strain evidence="2 3">DSM 15930</strain>
    </source>
</reference>
<feature type="chain" id="PRO_5012070902" evidence="1">
    <location>
        <begin position="27"/>
        <end position="418"/>
    </location>
</feature>
<proteinExistence type="predicted"/>
<keyword evidence="1" id="KW-0732">Signal</keyword>
<evidence type="ECO:0000313" key="2">
    <source>
        <dbReference type="EMBL" id="SHM40817.1"/>
    </source>
</evidence>
<evidence type="ECO:0000256" key="1">
    <source>
        <dbReference type="SAM" id="SignalP"/>
    </source>
</evidence>
<dbReference type="OrthoDB" id="2020910at2"/>
<dbReference type="AlphaFoldDB" id="A0A1M7IKA2"/>